<dbReference type="RefSeq" id="WP_208197324.1">
    <property type="nucleotide sequence ID" value="NZ_CP076023.1"/>
</dbReference>
<dbReference type="EMBL" id="CP076023">
    <property type="protein sequence ID" value="QWC17046.1"/>
    <property type="molecule type" value="Genomic_DNA"/>
</dbReference>
<name>A0ABX8GNH3_9CELL</name>
<dbReference type="Proteomes" id="UP000679335">
    <property type="component" value="Chromosome"/>
</dbReference>
<feature type="region of interest" description="Disordered" evidence="1">
    <location>
        <begin position="115"/>
        <end position="135"/>
    </location>
</feature>
<gene>
    <name evidence="3" type="ORF">KKR89_05385</name>
</gene>
<dbReference type="InterPro" id="IPR028082">
    <property type="entry name" value="Peripla_BP_I"/>
</dbReference>
<accession>A0ABX8GNH3</accession>
<dbReference type="Gene3D" id="3.40.50.2300">
    <property type="match status" value="1"/>
</dbReference>
<feature type="compositionally biased region" description="Polar residues" evidence="1">
    <location>
        <begin position="115"/>
        <end position="127"/>
    </location>
</feature>
<dbReference type="SUPFAM" id="SSF53822">
    <property type="entry name" value="Periplasmic binding protein-like I"/>
    <property type="match status" value="1"/>
</dbReference>
<evidence type="ECO:0000256" key="1">
    <source>
        <dbReference type="SAM" id="MobiDB-lite"/>
    </source>
</evidence>
<sequence length="135" mass="14444">MATPAATLTAAGADAIGLVLARPARLLRLEPFFKELIGGMEEALSSADRSLLLHVVPDHDAEIAAYRRWGQGHRVDAVVLVNLVDADPRLAVLRELAIPTVVVGGRELALPSCSTTTSWPSLRSVSPTRRGWRSG</sequence>
<organism evidence="3 4">
    <name type="scientific">Cellulomonas dongxiuzhuiae</name>
    <dbReference type="NCBI Taxonomy" id="2819979"/>
    <lineage>
        <taxon>Bacteria</taxon>
        <taxon>Bacillati</taxon>
        <taxon>Actinomycetota</taxon>
        <taxon>Actinomycetes</taxon>
        <taxon>Micrococcales</taxon>
        <taxon>Cellulomonadaceae</taxon>
        <taxon>Cellulomonas</taxon>
    </lineage>
</organism>
<evidence type="ECO:0000313" key="3">
    <source>
        <dbReference type="EMBL" id="QWC17046.1"/>
    </source>
</evidence>
<reference evidence="3 4" key="1">
    <citation type="submission" date="2021-05" db="EMBL/GenBank/DDBJ databases">
        <title>Novel species in genus Cellulomonas.</title>
        <authorList>
            <person name="Zhang G."/>
        </authorList>
    </citation>
    <scope>NUCLEOTIDE SEQUENCE [LARGE SCALE GENOMIC DNA]</scope>
    <source>
        <strain evidence="4">zg-ZUI157</strain>
    </source>
</reference>
<dbReference type="InterPro" id="IPR001761">
    <property type="entry name" value="Peripla_BP/Lac1_sug-bd_dom"/>
</dbReference>
<proteinExistence type="predicted"/>
<keyword evidence="4" id="KW-1185">Reference proteome</keyword>
<evidence type="ECO:0000313" key="4">
    <source>
        <dbReference type="Proteomes" id="UP000679335"/>
    </source>
</evidence>
<feature type="domain" description="Periplasmic binding protein/LacI sugar binding" evidence="2">
    <location>
        <begin position="14"/>
        <end position="104"/>
    </location>
</feature>
<protein>
    <recommendedName>
        <fullName evidence="2">Periplasmic binding protein/LacI sugar binding domain-containing protein</fullName>
    </recommendedName>
</protein>
<dbReference type="Pfam" id="PF00532">
    <property type="entry name" value="Peripla_BP_1"/>
    <property type="match status" value="1"/>
</dbReference>
<evidence type="ECO:0000259" key="2">
    <source>
        <dbReference type="Pfam" id="PF00532"/>
    </source>
</evidence>